<evidence type="ECO:0000256" key="8">
    <source>
        <dbReference type="ARBA" id="ARBA00023065"/>
    </source>
</evidence>
<proteinExistence type="predicted"/>
<dbReference type="GO" id="GO:0098703">
    <property type="term" value="P:calcium ion import across plasma membrane"/>
    <property type="evidence" value="ECO:0007669"/>
    <property type="project" value="TreeGrafter"/>
</dbReference>
<sequence>MEEEKQPQLIFFPAEEDTSNNDKLKSSKQSLSSQMSIKIKVSPTTYTEVDEVTELRDQLTDSLTRDDVAGFAKFMVTFEKQVSQGIIKGLLDERLLMDGNGFNLLQRTVIRDNFEIIKTLLPHCDESVFNHRNRGPVEGGTVLHDCVIKDRQDIIKIIADKLSSGDFKALLASQAVGSFIKTNFQGHELPLFLACWTRNLQMIRYLLTICPEALYMTDSNGQNLLHCLVNIAHEGGTKFAASVFKMIFGSTGGKVAIEHLLIKTCKTPQHERPLSYALRLGELSFAQLIINTSLKNEKVQYGPARFTEYDITDLEVCPEVRKADFIPGIIMIGTSSNLNRLQSILHMEPWVTIQNLRWDYYKFSLLRMFITQAIMLILMTIGIIMTPTRALSQELRANFTAQQAALNQSLTLLQELGYFGTEGTVTFVFQNIFTLYGISIFVSTLFYLMKMVIISQQRGLQFSEFVQRMSNPVTGNGIYIFLSLLFSLSIILGNIAVYFNYPEVDILFMLELIAGFCSMTFYFRCLDYTSFFTVTVNKMLFGDVVRFCAIISGYLVGFGGGFYVMFKNKQGGPPEEASNFGETLVTTYRLMIGMADFSTLKVDYELIVVILYIAYTILMTIMLFNMLIGIMANTINDVSDKRKYLGNLQRLSTLIYAEQTEFRKPFASRCVQNGKMKVKTVPFAGTHLKRLFIECLEIQNEDESNEVVEEKQKYILGIKINNPLKNSSHHTKVTHSHTE</sequence>
<evidence type="ECO:0000256" key="6">
    <source>
        <dbReference type="ARBA" id="ARBA00022737"/>
    </source>
</evidence>
<keyword evidence="7" id="KW-0106">Calcium</keyword>
<evidence type="ECO:0000256" key="9">
    <source>
        <dbReference type="ARBA" id="ARBA00023303"/>
    </source>
</evidence>
<dbReference type="GO" id="GO:0005886">
    <property type="term" value="C:plasma membrane"/>
    <property type="evidence" value="ECO:0007669"/>
    <property type="project" value="UniProtKB-SubCell"/>
</dbReference>
<dbReference type="AlphaFoldDB" id="A0A8J1Y5A0"/>
<dbReference type="Gene3D" id="1.25.40.20">
    <property type="entry name" value="Ankyrin repeat-containing domain"/>
    <property type="match status" value="1"/>
</dbReference>
<comment type="subcellular location">
    <subcellularLocation>
        <location evidence="1">Cell membrane</location>
        <topology evidence="1">Multi-pass membrane protein</topology>
    </subcellularLocation>
</comment>
<evidence type="ECO:0000256" key="4">
    <source>
        <dbReference type="ARBA" id="ARBA00022568"/>
    </source>
</evidence>
<evidence type="ECO:0000256" key="2">
    <source>
        <dbReference type="ARBA" id="ARBA00022448"/>
    </source>
</evidence>
<dbReference type="SUPFAM" id="SSF48403">
    <property type="entry name" value="Ankyrin repeat"/>
    <property type="match status" value="1"/>
</dbReference>
<keyword evidence="6" id="KW-0677">Repeat</keyword>
<keyword evidence="5" id="KW-0107">Calcium channel</keyword>
<dbReference type="PANTHER" id="PTHR10582">
    <property type="entry name" value="TRANSIENT RECEPTOR POTENTIAL ION CHANNEL PROTEIN"/>
    <property type="match status" value="1"/>
</dbReference>
<evidence type="ECO:0000256" key="1">
    <source>
        <dbReference type="ARBA" id="ARBA00004651"/>
    </source>
</evidence>
<evidence type="ECO:0000313" key="11">
    <source>
        <dbReference type="Proteomes" id="UP000749559"/>
    </source>
</evidence>
<dbReference type="OrthoDB" id="6281279at2759"/>
<keyword evidence="4" id="KW-0109">Calcium transport</keyword>
<keyword evidence="3" id="KW-1003">Cell membrane</keyword>
<dbReference type="InterPro" id="IPR036770">
    <property type="entry name" value="Ankyrin_rpt-contain_sf"/>
</dbReference>
<dbReference type="Proteomes" id="UP000749559">
    <property type="component" value="Unassembled WGS sequence"/>
</dbReference>
<evidence type="ECO:0000256" key="7">
    <source>
        <dbReference type="ARBA" id="ARBA00022837"/>
    </source>
</evidence>
<protein>
    <submittedName>
        <fullName evidence="10">Uncharacterized protein</fullName>
    </submittedName>
</protein>
<accession>A0A8J1Y5A0</accession>
<gene>
    <name evidence="10" type="ORF">OFUS_LOCUS13621</name>
</gene>
<organism evidence="10 11">
    <name type="scientific">Owenia fusiformis</name>
    <name type="common">Polychaete worm</name>
    <dbReference type="NCBI Taxonomy" id="6347"/>
    <lineage>
        <taxon>Eukaryota</taxon>
        <taxon>Metazoa</taxon>
        <taxon>Spiralia</taxon>
        <taxon>Lophotrochozoa</taxon>
        <taxon>Annelida</taxon>
        <taxon>Polychaeta</taxon>
        <taxon>Sedentaria</taxon>
        <taxon>Canalipalpata</taxon>
        <taxon>Sabellida</taxon>
        <taxon>Oweniida</taxon>
        <taxon>Oweniidae</taxon>
        <taxon>Owenia</taxon>
    </lineage>
</organism>
<dbReference type="EMBL" id="CAIIXF020000007">
    <property type="protein sequence ID" value="CAH1788014.1"/>
    <property type="molecule type" value="Genomic_DNA"/>
</dbReference>
<dbReference type="SMART" id="SM00248">
    <property type="entry name" value="ANK"/>
    <property type="match status" value="3"/>
</dbReference>
<dbReference type="PANTHER" id="PTHR10582:SF2">
    <property type="entry name" value="INACTIVE"/>
    <property type="match status" value="1"/>
</dbReference>
<dbReference type="InterPro" id="IPR024862">
    <property type="entry name" value="TRPV"/>
</dbReference>
<reference evidence="10" key="1">
    <citation type="submission" date="2022-03" db="EMBL/GenBank/DDBJ databases">
        <authorList>
            <person name="Martin C."/>
        </authorList>
    </citation>
    <scope>NUCLEOTIDE SEQUENCE</scope>
</reference>
<comment type="caution">
    <text evidence="10">The sequence shown here is derived from an EMBL/GenBank/DDBJ whole genome shotgun (WGS) entry which is preliminary data.</text>
</comment>
<evidence type="ECO:0000256" key="5">
    <source>
        <dbReference type="ARBA" id="ARBA00022673"/>
    </source>
</evidence>
<keyword evidence="3" id="KW-0472">Membrane</keyword>
<keyword evidence="8" id="KW-0406">Ion transport</keyword>
<keyword evidence="11" id="KW-1185">Reference proteome</keyword>
<dbReference type="InterPro" id="IPR002110">
    <property type="entry name" value="Ankyrin_rpt"/>
</dbReference>
<dbReference type="GO" id="GO:0005262">
    <property type="term" value="F:calcium channel activity"/>
    <property type="evidence" value="ECO:0007669"/>
    <property type="project" value="UniProtKB-KW"/>
</dbReference>
<name>A0A8J1Y5A0_OWEFU</name>
<evidence type="ECO:0000313" key="10">
    <source>
        <dbReference type="EMBL" id="CAH1788014.1"/>
    </source>
</evidence>
<evidence type="ECO:0000256" key="3">
    <source>
        <dbReference type="ARBA" id="ARBA00022475"/>
    </source>
</evidence>
<keyword evidence="2" id="KW-0813">Transport</keyword>
<keyword evidence="9" id="KW-0407">Ion channel</keyword>